<dbReference type="RefSeq" id="WP_190888598.1">
    <property type="nucleotide sequence ID" value="NZ_JACWZY010000017.1"/>
</dbReference>
<name>A0A927AU69_9BACT</name>
<gene>
    <name evidence="2" type="ORF">IC229_19020</name>
</gene>
<reference evidence="2" key="1">
    <citation type="submission" date="2020-09" db="EMBL/GenBank/DDBJ databases">
        <authorList>
            <person name="Kim M.K."/>
        </authorList>
    </citation>
    <scope>NUCLEOTIDE SEQUENCE</scope>
    <source>
        <strain evidence="2">BT702</strain>
    </source>
</reference>
<protein>
    <submittedName>
        <fullName evidence="2">Uncharacterized protein</fullName>
    </submittedName>
</protein>
<comment type="caution">
    <text evidence="2">The sequence shown here is derived from an EMBL/GenBank/DDBJ whole genome shotgun (WGS) entry which is preliminary data.</text>
</comment>
<dbReference type="EMBL" id="JACWZY010000017">
    <property type="protein sequence ID" value="MBD2702747.1"/>
    <property type="molecule type" value="Genomic_DNA"/>
</dbReference>
<keyword evidence="3" id="KW-1185">Reference proteome</keyword>
<keyword evidence="1" id="KW-0732">Signal</keyword>
<feature type="signal peptide" evidence="1">
    <location>
        <begin position="1"/>
        <end position="20"/>
    </location>
</feature>
<feature type="chain" id="PRO_5037462911" evidence="1">
    <location>
        <begin position="21"/>
        <end position="198"/>
    </location>
</feature>
<accession>A0A927AU69</accession>
<proteinExistence type="predicted"/>
<sequence>MRSVLLSCLVLLCATTFTWAQGSKHPAPTTVYIPTNTPPPINYKYHDGVALLRDGTLLKGRFQSNGRSNFTYRATSQATRQKIGASMIRRLALAGADTLVTNRRDSTIFFRFGNRLYRQLTDGATMILDRMFVVDEDRGKIGYQLYVLDENDDLHKFTSLNKLNKWFYDFQEKSGRKLSDAYLNQNEIVKAVAQLNQK</sequence>
<evidence type="ECO:0000256" key="1">
    <source>
        <dbReference type="SAM" id="SignalP"/>
    </source>
</evidence>
<dbReference type="Proteomes" id="UP000598820">
    <property type="component" value="Unassembled WGS sequence"/>
</dbReference>
<evidence type="ECO:0000313" key="3">
    <source>
        <dbReference type="Proteomes" id="UP000598820"/>
    </source>
</evidence>
<evidence type="ECO:0000313" key="2">
    <source>
        <dbReference type="EMBL" id="MBD2702747.1"/>
    </source>
</evidence>
<dbReference type="AlphaFoldDB" id="A0A927AU69"/>
<organism evidence="2 3">
    <name type="scientific">Spirosoma profusum</name>
    <dbReference type="NCBI Taxonomy" id="2771354"/>
    <lineage>
        <taxon>Bacteria</taxon>
        <taxon>Pseudomonadati</taxon>
        <taxon>Bacteroidota</taxon>
        <taxon>Cytophagia</taxon>
        <taxon>Cytophagales</taxon>
        <taxon>Cytophagaceae</taxon>
        <taxon>Spirosoma</taxon>
    </lineage>
</organism>